<dbReference type="GeneID" id="36398850"/>
<name>A0A0P1AXG1_PLAHL</name>
<dbReference type="RefSeq" id="XP_024583512.1">
    <property type="nucleotide sequence ID" value="XM_024718077.1"/>
</dbReference>
<reference evidence="2" key="1">
    <citation type="submission" date="2014-09" db="EMBL/GenBank/DDBJ databases">
        <authorList>
            <person name="Sharma Rahul"/>
            <person name="Thines Marco"/>
        </authorList>
    </citation>
    <scope>NUCLEOTIDE SEQUENCE [LARGE SCALE GENOMIC DNA]</scope>
</reference>
<dbReference type="EMBL" id="CCYD01002371">
    <property type="protein sequence ID" value="CEG47143.1"/>
    <property type="molecule type" value="Genomic_DNA"/>
</dbReference>
<dbReference type="AlphaFoldDB" id="A0A0P1AXG1"/>
<dbReference type="Proteomes" id="UP000054928">
    <property type="component" value="Unassembled WGS sequence"/>
</dbReference>
<evidence type="ECO:0000313" key="1">
    <source>
        <dbReference type="EMBL" id="CEG47143.1"/>
    </source>
</evidence>
<evidence type="ECO:0000313" key="2">
    <source>
        <dbReference type="Proteomes" id="UP000054928"/>
    </source>
</evidence>
<sequence length="55" mass="5790">MAVALRACDPESKSVGTNVLHICTRVESDVLKVAGGQSLNPELADVISQQLLSPQ</sequence>
<proteinExistence type="predicted"/>
<accession>A0A0P1AXG1</accession>
<organism evidence="1 2">
    <name type="scientific">Plasmopara halstedii</name>
    <name type="common">Downy mildew of sunflower</name>
    <dbReference type="NCBI Taxonomy" id="4781"/>
    <lineage>
        <taxon>Eukaryota</taxon>
        <taxon>Sar</taxon>
        <taxon>Stramenopiles</taxon>
        <taxon>Oomycota</taxon>
        <taxon>Peronosporomycetes</taxon>
        <taxon>Peronosporales</taxon>
        <taxon>Peronosporaceae</taxon>
        <taxon>Plasmopara</taxon>
    </lineage>
</organism>
<protein>
    <submittedName>
        <fullName evidence="1">Uncharacterized protein</fullName>
    </submittedName>
</protein>
<keyword evidence="2" id="KW-1185">Reference proteome</keyword>